<reference evidence="6 7" key="1">
    <citation type="submission" date="2017-05" db="EMBL/GenBank/DDBJ databases">
        <authorList>
            <person name="Varghese N."/>
            <person name="Submissions S."/>
        </authorList>
    </citation>
    <scope>NUCLEOTIDE SEQUENCE [LARGE SCALE GENOMIC DNA]</scope>
    <source>
        <strain evidence="6 7">DSM 27040</strain>
    </source>
</reference>
<dbReference type="InterPro" id="IPR036249">
    <property type="entry name" value="Thioredoxin-like_sf"/>
</dbReference>
<evidence type="ECO:0000256" key="3">
    <source>
        <dbReference type="ARBA" id="ARBA00023157"/>
    </source>
</evidence>
<dbReference type="AlphaFoldDB" id="A0A521C6D5"/>
<dbReference type="SUPFAM" id="SSF52833">
    <property type="entry name" value="Thioredoxin-like"/>
    <property type="match status" value="1"/>
</dbReference>
<dbReference type="OrthoDB" id="1094665at2"/>
<dbReference type="Gene3D" id="3.40.30.10">
    <property type="entry name" value="Glutaredoxin"/>
    <property type="match status" value="1"/>
</dbReference>
<dbReference type="GO" id="GO:0017004">
    <property type="term" value="P:cytochrome complex assembly"/>
    <property type="evidence" value="ECO:0007669"/>
    <property type="project" value="UniProtKB-KW"/>
</dbReference>
<dbReference type="GO" id="GO:0016491">
    <property type="term" value="F:oxidoreductase activity"/>
    <property type="evidence" value="ECO:0007669"/>
    <property type="project" value="InterPro"/>
</dbReference>
<dbReference type="Pfam" id="PF00578">
    <property type="entry name" value="AhpC-TSA"/>
    <property type="match status" value="1"/>
</dbReference>
<evidence type="ECO:0000259" key="5">
    <source>
        <dbReference type="PROSITE" id="PS51352"/>
    </source>
</evidence>
<dbReference type="PANTHER" id="PTHR42852">
    <property type="entry name" value="THIOL:DISULFIDE INTERCHANGE PROTEIN DSBE"/>
    <property type="match status" value="1"/>
</dbReference>
<sequence length="469" mass="54508">MKLFITAVFLFISITVCKSNDNNSTCKVKVSLEDSLRINEMEISVIHQKLDDNQYSSEMFSIKQGEEYKLNIERTCGDFDVFYFYFAHNDWRDYVNVYVEKGIELELNFYVENNRVKLDRSKINDQNVLALLQYADLLNKTGREIWYGEFSKAEFLTRSDIYLDRTEEFLTNTNGVKDDVKAYLRFLGQANYLSDIGSIPYAYKFRFKESAPLDFDTKHNAIDVFNSPFAEFYGSAAGMIVREVQNQKELKGLTAFNLANQQIKIVKERVNNPTLQQVAIDILLEAFKKEFKGDVNFEKKIDEFKKLAQNITNKEEREKRIMEVENLKYSMPGAELPNFSMLDANGNLVNLRDLLKGQYIYFDLWASWCKPCRKEIPALKQLEKDFEDKNILFVGVSSDKKDNIWLKTLEKEGLHNTQLLDVDNKLGKSLNVTGIPRFLLYGPDGKLINSNAPRPSNPQIQQFLNRYVQ</sequence>
<dbReference type="Proteomes" id="UP000319040">
    <property type="component" value="Unassembled WGS sequence"/>
</dbReference>
<dbReference type="InterPro" id="IPR000866">
    <property type="entry name" value="AhpC/TSA"/>
</dbReference>
<keyword evidence="4" id="KW-0676">Redox-active center</keyword>
<protein>
    <submittedName>
        <fullName evidence="6">Peroxiredoxin</fullName>
    </submittedName>
</protein>
<proteinExistence type="predicted"/>
<keyword evidence="7" id="KW-1185">Reference proteome</keyword>
<evidence type="ECO:0000256" key="2">
    <source>
        <dbReference type="ARBA" id="ARBA00022748"/>
    </source>
</evidence>
<dbReference type="EMBL" id="FXTB01000002">
    <property type="protein sequence ID" value="SMO55057.1"/>
    <property type="molecule type" value="Genomic_DNA"/>
</dbReference>
<keyword evidence="3" id="KW-1015">Disulfide bond</keyword>
<dbReference type="CDD" id="cd02966">
    <property type="entry name" value="TlpA_like_family"/>
    <property type="match status" value="1"/>
</dbReference>
<name>A0A521C6D5_SACCC</name>
<evidence type="ECO:0000313" key="7">
    <source>
        <dbReference type="Proteomes" id="UP000319040"/>
    </source>
</evidence>
<dbReference type="GO" id="GO:0030313">
    <property type="term" value="C:cell envelope"/>
    <property type="evidence" value="ECO:0007669"/>
    <property type="project" value="UniProtKB-SubCell"/>
</dbReference>
<dbReference type="InterPro" id="IPR013766">
    <property type="entry name" value="Thioredoxin_domain"/>
</dbReference>
<dbReference type="InterPro" id="IPR050553">
    <property type="entry name" value="Thioredoxin_ResA/DsbE_sf"/>
</dbReference>
<feature type="domain" description="Thioredoxin" evidence="5">
    <location>
        <begin position="330"/>
        <end position="469"/>
    </location>
</feature>
<evidence type="ECO:0000256" key="1">
    <source>
        <dbReference type="ARBA" id="ARBA00004196"/>
    </source>
</evidence>
<gene>
    <name evidence="6" type="ORF">SAMN06265379_102422</name>
</gene>
<evidence type="ECO:0000256" key="4">
    <source>
        <dbReference type="ARBA" id="ARBA00023284"/>
    </source>
</evidence>
<keyword evidence="2" id="KW-0201">Cytochrome c-type biogenesis</keyword>
<dbReference type="GO" id="GO:0016209">
    <property type="term" value="F:antioxidant activity"/>
    <property type="evidence" value="ECO:0007669"/>
    <property type="project" value="InterPro"/>
</dbReference>
<evidence type="ECO:0000313" key="6">
    <source>
        <dbReference type="EMBL" id="SMO55057.1"/>
    </source>
</evidence>
<dbReference type="PANTHER" id="PTHR42852:SF6">
    <property type="entry name" value="THIOL:DISULFIDE INTERCHANGE PROTEIN DSBE"/>
    <property type="match status" value="1"/>
</dbReference>
<dbReference type="PROSITE" id="PS51352">
    <property type="entry name" value="THIOREDOXIN_2"/>
    <property type="match status" value="1"/>
</dbReference>
<organism evidence="6 7">
    <name type="scientific">Saccharicrinis carchari</name>
    <dbReference type="NCBI Taxonomy" id="1168039"/>
    <lineage>
        <taxon>Bacteria</taxon>
        <taxon>Pseudomonadati</taxon>
        <taxon>Bacteroidota</taxon>
        <taxon>Bacteroidia</taxon>
        <taxon>Marinilabiliales</taxon>
        <taxon>Marinilabiliaceae</taxon>
        <taxon>Saccharicrinis</taxon>
    </lineage>
</organism>
<comment type="subcellular location">
    <subcellularLocation>
        <location evidence="1">Cell envelope</location>
    </subcellularLocation>
</comment>
<accession>A0A521C6D5</accession>
<dbReference type="RefSeq" id="WP_142532707.1">
    <property type="nucleotide sequence ID" value="NZ_FXTB01000002.1"/>
</dbReference>